<name>A0A510JAI7_9FUSO</name>
<keyword evidence="2" id="KW-1133">Transmembrane helix</keyword>
<proteinExistence type="predicted"/>
<feature type="transmembrane region" description="Helical" evidence="2">
    <location>
        <begin position="223"/>
        <end position="248"/>
    </location>
</feature>
<evidence type="ECO:0000256" key="2">
    <source>
        <dbReference type="SAM" id="Phobius"/>
    </source>
</evidence>
<sequence>MEEIKEKLSENYLKIGDYFNISFEVLKKIISQNKLLTGGLFLAVFILATVNQKIIESLGVIKDMVEVGSDYYPENLSQYYGINFLITPCAIATTVILVVIMKKAAILIEEKSKFNLVEVIKKFFIVYLFDIIVYIIANIIPFILMITGATIFLSKVSAHDPREEILPVLIVFGIILFIYYITVCTVIWLKLLYFRPLFYLRNVKFKEAVYYNFHLCKGNRLRIILPGIILFVFQWFFFIPFQIINFITLNNFQIVFILLSSILTTFLSTFSCVLTVVIYLNVEYMDLKKYNDSQSDDNNEIENKKNLPKNNLFENNSEN</sequence>
<keyword evidence="2" id="KW-0472">Membrane</keyword>
<feature type="transmembrane region" description="Helical" evidence="2">
    <location>
        <begin position="123"/>
        <end position="153"/>
    </location>
</feature>
<feature type="transmembrane region" description="Helical" evidence="2">
    <location>
        <begin position="165"/>
        <end position="189"/>
    </location>
</feature>
<keyword evidence="2" id="KW-0812">Transmembrane</keyword>
<feature type="transmembrane region" description="Helical" evidence="2">
    <location>
        <begin position="35"/>
        <end position="55"/>
    </location>
</feature>
<feature type="region of interest" description="Disordered" evidence="1">
    <location>
        <begin position="293"/>
        <end position="319"/>
    </location>
</feature>
<feature type="transmembrane region" description="Helical" evidence="2">
    <location>
        <begin position="79"/>
        <end position="102"/>
    </location>
</feature>
<protein>
    <recommendedName>
        <fullName evidence="5">Glycerophosphoryl diester phosphodiesterase membrane domain-containing protein</fullName>
    </recommendedName>
</protein>
<dbReference type="EMBL" id="AP019822">
    <property type="protein sequence ID" value="BBM36339.1"/>
    <property type="molecule type" value="Genomic_DNA"/>
</dbReference>
<reference evidence="3 4" key="1">
    <citation type="submission" date="2019-07" db="EMBL/GenBank/DDBJ databases">
        <title>Complete Genome Sequence of Leptotrichia goodfellowii Strain JCM 16774.</title>
        <authorList>
            <person name="Watanabe S."/>
            <person name="Cui L."/>
        </authorList>
    </citation>
    <scope>NUCLEOTIDE SEQUENCE [LARGE SCALE GENOMIC DNA]</scope>
    <source>
        <strain evidence="3 4">JCM16774</strain>
    </source>
</reference>
<evidence type="ECO:0000313" key="4">
    <source>
        <dbReference type="Proteomes" id="UP000321606"/>
    </source>
</evidence>
<gene>
    <name evidence="3" type="ORF">JCM16774_1271</name>
</gene>
<organism evidence="3 4">
    <name type="scientific">Pseudoleptotrichia goodfellowii</name>
    <dbReference type="NCBI Taxonomy" id="157692"/>
    <lineage>
        <taxon>Bacteria</taxon>
        <taxon>Fusobacteriati</taxon>
        <taxon>Fusobacteriota</taxon>
        <taxon>Fusobacteriia</taxon>
        <taxon>Fusobacteriales</taxon>
        <taxon>Leptotrichiaceae</taxon>
        <taxon>Pseudoleptotrichia</taxon>
    </lineage>
</organism>
<feature type="compositionally biased region" description="Polar residues" evidence="1">
    <location>
        <begin position="308"/>
        <end position="319"/>
    </location>
</feature>
<evidence type="ECO:0000313" key="3">
    <source>
        <dbReference type="EMBL" id="BBM36339.1"/>
    </source>
</evidence>
<evidence type="ECO:0008006" key="5">
    <source>
        <dbReference type="Google" id="ProtNLM"/>
    </source>
</evidence>
<dbReference type="AlphaFoldDB" id="A0A510JAI7"/>
<dbReference type="Proteomes" id="UP000321606">
    <property type="component" value="Chromosome"/>
</dbReference>
<dbReference type="OrthoDB" id="80522at2"/>
<evidence type="ECO:0000256" key="1">
    <source>
        <dbReference type="SAM" id="MobiDB-lite"/>
    </source>
</evidence>
<dbReference type="STRING" id="714315.GCA_000516535_01280"/>
<dbReference type="RefSeq" id="WP_146966470.1">
    <property type="nucleotide sequence ID" value="NZ_AP019822.1"/>
</dbReference>
<dbReference type="KEGG" id="lgo:JCM16774_1271"/>
<feature type="transmembrane region" description="Helical" evidence="2">
    <location>
        <begin position="254"/>
        <end position="280"/>
    </location>
</feature>
<accession>A0A510JAI7</accession>